<name>A0ACC9MV74_9STAP</name>
<dbReference type="EMBL" id="PIWU01000001">
    <property type="protein sequence ID" value="PKE57643.1"/>
    <property type="molecule type" value="Genomic_DNA"/>
</dbReference>
<gene>
    <name evidence="1" type="ORF">CW682_00830</name>
</gene>
<evidence type="ECO:0000313" key="2">
    <source>
        <dbReference type="Proteomes" id="UP000233606"/>
    </source>
</evidence>
<evidence type="ECO:0000313" key="1">
    <source>
        <dbReference type="EMBL" id="PKE57643.1"/>
    </source>
</evidence>
<comment type="caution">
    <text evidence="1">The sequence shown here is derived from an EMBL/GenBank/DDBJ whole genome shotgun (WGS) entry which is preliminary data.</text>
</comment>
<accession>A0ACC9MV74</accession>
<sequence length="64" mass="7189">MSYLKRINGRDYLKNADGVLIDVTNAPPEQVASLRKAMADGQSKVTAEDLKPQIITKQKRSFLR</sequence>
<protein>
    <submittedName>
        <fullName evidence="1">Uncharacterized protein</fullName>
    </submittedName>
</protein>
<dbReference type="Proteomes" id="UP000233606">
    <property type="component" value="Unassembled WGS sequence"/>
</dbReference>
<organism evidence="1 2">
    <name type="scientific">Macrococcoides caseolyticum</name>
    <dbReference type="NCBI Taxonomy" id="69966"/>
    <lineage>
        <taxon>Bacteria</taxon>
        <taxon>Bacillati</taxon>
        <taxon>Bacillota</taxon>
        <taxon>Bacilli</taxon>
        <taxon>Bacillales</taxon>
        <taxon>Staphylococcaceae</taxon>
        <taxon>Macrococcoides</taxon>
    </lineage>
</organism>
<keyword evidence="2" id="KW-1185">Reference proteome</keyword>
<proteinExistence type="predicted"/>
<reference evidence="1" key="1">
    <citation type="submission" date="2017-12" db="EMBL/GenBank/DDBJ databases">
        <title>Genomics of Macrococcus caseolyticus.</title>
        <authorList>
            <person name="MacFadyen A.C."/>
            <person name="Paterson G.K."/>
        </authorList>
    </citation>
    <scope>NUCLEOTIDE SEQUENCE</scope>
    <source>
        <strain evidence="1">5459_5_49</strain>
    </source>
</reference>